<evidence type="ECO:0000313" key="3">
    <source>
        <dbReference type="Proteomes" id="UP000092498"/>
    </source>
</evidence>
<gene>
    <name evidence="2" type="ORF">ATE48_14915</name>
</gene>
<dbReference type="STRING" id="1759059.ATE48_14915"/>
<protein>
    <submittedName>
        <fullName evidence="2">Uncharacterized protein</fullName>
    </submittedName>
</protein>
<feature type="region of interest" description="Disordered" evidence="1">
    <location>
        <begin position="34"/>
        <end position="54"/>
    </location>
</feature>
<name>A0A1B1AKM3_9PROT</name>
<organism evidence="2 3">
    <name type="scientific">Candidatus Viadribacter manganicus</name>
    <dbReference type="NCBI Taxonomy" id="1759059"/>
    <lineage>
        <taxon>Bacteria</taxon>
        <taxon>Pseudomonadati</taxon>
        <taxon>Pseudomonadota</taxon>
        <taxon>Alphaproteobacteria</taxon>
        <taxon>Hyphomonadales</taxon>
        <taxon>Hyphomonadaceae</taxon>
        <taxon>Candidatus Viadribacter</taxon>
    </lineage>
</organism>
<dbReference type="RefSeq" id="WP_066772840.1">
    <property type="nucleotide sequence ID" value="NZ_CP013244.1"/>
</dbReference>
<evidence type="ECO:0000313" key="2">
    <source>
        <dbReference type="EMBL" id="ANP47116.1"/>
    </source>
</evidence>
<sequence length="113" mass="13191">MAQHRWNRRFLQDADAPPDNLLYFEPDLVRRRRAAERKRDERRAEEVIDRSGSSRHLERAAKRLKHVNTVDRVLYVPQWDMAKAELAMRKAGVSGAVSNLCGTRRKIVKGGRR</sequence>
<feature type="compositionally biased region" description="Basic and acidic residues" evidence="1">
    <location>
        <begin position="37"/>
        <end position="49"/>
    </location>
</feature>
<dbReference type="InParanoid" id="A0A1B1AKM3"/>
<evidence type="ECO:0000256" key="1">
    <source>
        <dbReference type="SAM" id="MobiDB-lite"/>
    </source>
</evidence>
<reference evidence="2 3" key="1">
    <citation type="submission" date="2015-11" db="EMBL/GenBank/DDBJ databases">
        <title>Whole-Genome Sequence of Candidatus Oderbacter manganicum from the National Park Lower Oder Valley, Germany.</title>
        <authorList>
            <person name="Braun B."/>
            <person name="Liere K."/>
            <person name="Szewzyk U."/>
        </authorList>
    </citation>
    <scope>NUCLEOTIDE SEQUENCE [LARGE SCALE GENOMIC DNA]</scope>
    <source>
        <strain evidence="2 3">OTSz_A_272</strain>
    </source>
</reference>
<dbReference type="AlphaFoldDB" id="A0A1B1AKM3"/>
<dbReference type="OrthoDB" id="9951029at2"/>
<dbReference type="Proteomes" id="UP000092498">
    <property type="component" value="Chromosome"/>
</dbReference>
<dbReference type="EMBL" id="CP013244">
    <property type="protein sequence ID" value="ANP47116.1"/>
    <property type="molecule type" value="Genomic_DNA"/>
</dbReference>
<dbReference type="KEGG" id="cbot:ATE48_14915"/>
<accession>A0A1B1AKM3</accession>
<keyword evidence="3" id="KW-1185">Reference proteome</keyword>
<proteinExistence type="predicted"/>